<reference evidence="1 2" key="1">
    <citation type="submission" date="2019-07" db="EMBL/GenBank/DDBJ databases">
        <title>Microbispora hainanensis DSM 45428.</title>
        <authorList>
            <person name="Thawai C."/>
        </authorList>
    </citation>
    <scope>NUCLEOTIDE SEQUENCE [LARGE SCALE GENOMIC DNA]</scope>
    <source>
        <strain evidence="1 2">DSM 45428</strain>
    </source>
</reference>
<evidence type="ECO:0000313" key="2">
    <source>
        <dbReference type="Proteomes" id="UP000316541"/>
    </source>
</evidence>
<comment type="caution">
    <text evidence="1">The sequence shown here is derived from an EMBL/GenBank/DDBJ whole genome shotgun (WGS) entry which is preliminary data.</text>
</comment>
<sequence>MPGWTVMSGVVVPGAVVATVPAGGCGPGIGPEAPTLAQMPTAVRAAAPVRIAARISFGRVRERWRPAFAIGEGSGSGSDRP</sequence>
<dbReference type="EMBL" id="VIRM01000001">
    <property type="protein sequence ID" value="TQS24244.1"/>
    <property type="molecule type" value="Genomic_DNA"/>
</dbReference>
<organism evidence="1 2">
    <name type="scientific">Microbispora hainanensis</name>
    <dbReference type="NCBI Taxonomy" id="568844"/>
    <lineage>
        <taxon>Bacteria</taxon>
        <taxon>Bacillati</taxon>
        <taxon>Actinomycetota</taxon>
        <taxon>Actinomycetes</taxon>
        <taxon>Streptosporangiales</taxon>
        <taxon>Streptosporangiaceae</taxon>
        <taxon>Microbispora</taxon>
    </lineage>
</organism>
<dbReference type="Proteomes" id="UP000316541">
    <property type="component" value="Unassembled WGS sequence"/>
</dbReference>
<proteinExistence type="predicted"/>
<protein>
    <submittedName>
        <fullName evidence="1">Uncharacterized protein</fullName>
    </submittedName>
</protein>
<evidence type="ECO:0000313" key="1">
    <source>
        <dbReference type="EMBL" id="TQS24244.1"/>
    </source>
</evidence>
<name>A0A544Z5B8_9ACTN</name>
<dbReference type="AlphaFoldDB" id="A0A544Z5B8"/>
<dbReference type="RefSeq" id="WP_142616023.1">
    <property type="nucleotide sequence ID" value="NZ_VIRM01000001.1"/>
</dbReference>
<gene>
    <name evidence="1" type="ORF">FLX08_00635</name>
</gene>
<accession>A0A544Z5B8</accession>